<feature type="disulfide bond" evidence="3">
    <location>
        <begin position="39"/>
        <end position="53"/>
    </location>
</feature>
<dbReference type="FunFam" id="3.30.60.10:FF:000001">
    <property type="entry name" value="Basic endochitinase"/>
    <property type="match status" value="1"/>
</dbReference>
<dbReference type="GeneID" id="130495012"/>
<sequence>MKTYLLLFLVFSLIIQISFGEGEQCGHQVNGTLCPNGLCCSKEGYCGTTKPYCGKGCQSQCDYVPPPTAPPPPYVPDVQCGRQVNGKLCPNGLCCSKEGFCGTTKPYCGKGCQSQCNYVPPPTAPPPPPYVPVLQCGHQANGKLCPNGLCCSKEGFCGTTEPYCDREKGCQSQCTLPAPAPAPTPTPPNPTIPRCQSQCNYVPPPTAPPPPPYVPVLQCGHQANGKLCPNGLCCSKEGFCGTTEPYCDREKGCQSQCTLPAPAPAPLPLLLIPPFLVR</sequence>
<evidence type="ECO:0000256" key="1">
    <source>
        <dbReference type="ARBA" id="ARBA00022669"/>
    </source>
</evidence>
<accession>A0A9W3BRD1</accession>
<reference evidence="7" key="2">
    <citation type="submission" date="2025-08" db="UniProtKB">
        <authorList>
            <consortium name="RefSeq"/>
        </authorList>
    </citation>
    <scope>IDENTIFICATION</scope>
    <source>
        <tissue evidence="7">Leaf</tissue>
    </source>
</reference>
<evidence type="ECO:0000313" key="6">
    <source>
        <dbReference type="Proteomes" id="UP000504610"/>
    </source>
</evidence>
<name>A0A9W3BRD1_RAPSA</name>
<feature type="disulfide bond" evidence="3">
    <location>
        <begin position="57"/>
        <end position="61"/>
    </location>
</feature>
<feature type="disulfide bond" evidence="3">
    <location>
        <begin position="233"/>
        <end position="247"/>
    </location>
</feature>
<dbReference type="RefSeq" id="XP_056841880.1">
    <property type="nucleotide sequence ID" value="XM_056985900.1"/>
</dbReference>
<feature type="disulfide bond" evidence="3">
    <location>
        <begin position="112"/>
        <end position="116"/>
    </location>
</feature>
<feature type="disulfide bond" evidence="3">
    <location>
        <begin position="145"/>
        <end position="157"/>
    </location>
</feature>
<evidence type="ECO:0000256" key="2">
    <source>
        <dbReference type="ARBA" id="ARBA00023157"/>
    </source>
</evidence>
<feature type="disulfide bond" evidence="3">
    <location>
        <begin position="253"/>
        <end position="257"/>
    </location>
</feature>
<dbReference type="InterPro" id="IPR001002">
    <property type="entry name" value="Chitin-bd_1"/>
</dbReference>
<reference evidence="6" key="1">
    <citation type="journal article" date="2019" name="Database">
        <title>The radish genome database (RadishGD): an integrated information resource for radish genomics.</title>
        <authorList>
            <person name="Yu H.J."/>
            <person name="Baek S."/>
            <person name="Lee Y.J."/>
            <person name="Cho A."/>
            <person name="Mun J.H."/>
        </authorList>
    </citation>
    <scope>NUCLEOTIDE SEQUENCE [LARGE SCALE GENOMIC DNA]</scope>
    <source>
        <strain evidence="6">cv. WK10039</strain>
    </source>
</reference>
<organism evidence="6 7">
    <name type="scientific">Raphanus sativus</name>
    <name type="common">Radish</name>
    <name type="synonym">Raphanus raphanistrum var. sativus</name>
    <dbReference type="NCBI Taxonomy" id="3726"/>
    <lineage>
        <taxon>Eukaryota</taxon>
        <taxon>Viridiplantae</taxon>
        <taxon>Streptophyta</taxon>
        <taxon>Embryophyta</taxon>
        <taxon>Tracheophyta</taxon>
        <taxon>Spermatophyta</taxon>
        <taxon>Magnoliopsida</taxon>
        <taxon>eudicotyledons</taxon>
        <taxon>Gunneridae</taxon>
        <taxon>Pentapetalae</taxon>
        <taxon>rosids</taxon>
        <taxon>malvids</taxon>
        <taxon>Brassicales</taxon>
        <taxon>Brassicaceae</taxon>
        <taxon>Brassiceae</taxon>
        <taxon>Raphanus</taxon>
    </lineage>
</organism>
<evidence type="ECO:0000259" key="5">
    <source>
        <dbReference type="PROSITE" id="PS50941"/>
    </source>
</evidence>
<feature type="domain" description="Chitin-binding type-1" evidence="5">
    <location>
        <begin position="216"/>
        <end position="259"/>
    </location>
</feature>
<feature type="disulfide bond" evidence="3">
    <location>
        <begin position="89"/>
        <end position="101"/>
    </location>
</feature>
<keyword evidence="4" id="KW-0732">Signal</keyword>
<feature type="disulfide bond" evidence="3">
    <location>
        <begin position="80"/>
        <end position="95"/>
    </location>
</feature>
<dbReference type="PROSITE" id="PS50941">
    <property type="entry name" value="CHIT_BIND_I_2"/>
    <property type="match status" value="4"/>
</dbReference>
<feature type="disulfide bond" evidence="3">
    <location>
        <begin position="34"/>
        <end position="46"/>
    </location>
</feature>
<feature type="disulfide bond" evidence="3">
    <location>
        <begin position="94"/>
        <end position="108"/>
    </location>
</feature>
<dbReference type="Pfam" id="PF00187">
    <property type="entry name" value="Chitin_bind_1"/>
    <property type="match status" value="4"/>
</dbReference>
<dbReference type="AlphaFoldDB" id="A0A9W3BRD1"/>
<dbReference type="SUPFAM" id="SSF57016">
    <property type="entry name" value="Plant lectins/antimicrobial peptides"/>
    <property type="match status" value="4"/>
</dbReference>
<feature type="disulfide bond" evidence="3">
    <location>
        <begin position="170"/>
        <end position="174"/>
    </location>
</feature>
<feature type="disulfide bond" evidence="3">
    <location>
        <begin position="228"/>
        <end position="240"/>
    </location>
</feature>
<dbReference type="OrthoDB" id="1193027at2759"/>
<dbReference type="SMART" id="SM00270">
    <property type="entry name" value="ChtBD1"/>
    <property type="match status" value="4"/>
</dbReference>
<dbReference type="PANTHER" id="PTHR47849">
    <property type="entry name" value="CHITIN-BINDING LECTIN 1"/>
    <property type="match status" value="1"/>
</dbReference>
<feature type="chain" id="PRO_5040944131" evidence="4">
    <location>
        <begin position="21"/>
        <end position="278"/>
    </location>
</feature>
<feature type="disulfide bond" evidence="3">
    <location>
        <begin position="150"/>
        <end position="164"/>
    </location>
</feature>
<keyword evidence="2 3" id="KW-1015">Disulfide bond</keyword>
<dbReference type="PROSITE" id="PS00026">
    <property type="entry name" value="CHIT_BIND_I_1"/>
    <property type="match status" value="4"/>
</dbReference>
<dbReference type="InterPro" id="IPR036861">
    <property type="entry name" value="Endochitinase-like_sf"/>
</dbReference>
<dbReference type="CDD" id="cd00035">
    <property type="entry name" value="ChtBD1"/>
    <property type="match status" value="4"/>
</dbReference>
<dbReference type="PRINTS" id="PR00451">
    <property type="entry name" value="CHITINBINDNG"/>
</dbReference>
<gene>
    <name evidence="7" type="primary">LOC130495012</name>
</gene>
<feature type="domain" description="Chitin-binding type-1" evidence="5">
    <location>
        <begin position="22"/>
        <end position="63"/>
    </location>
</feature>
<feature type="disulfide bond" evidence="3">
    <location>
        <begin position="25"/>
        <end position="40"/>
    </location>
</feature>
<dbReference type="InterPro" id="IPR018371">
    <property type="entry name" value="Chitin-binding_1_CS"/>
</dbReference>
<evidence type="ECO:0000256" key="4">
    <source>
        <dbReference type="SAM" id="SignalP"/>
    </source>
</evidence>
<evidence type="ECO:0000313" key="7">
    <source>
        <dbReference type="RefSeq" id="XP_056841880.1"/>
    </source>
</evidence>
<dbReference type="PANTHER" id="PTHR47849:SF8">
    <property type="entry name" value="LECTIN"/>
    <property type="match status" value="1"/>
</dbReference>
<proteinExistence type="predicted"/>
<dbReference type="Gene3D" id="3.30.60.10">
    <property type="entry name" value="Endochitinase-like"/>
    <property type="match status" value="4"/>
</dbReference>
<feature type="disulfide bond" evidence="3">
    <location>
        <begin position="136"/>
        <end position="151"/>
    </location>
</feature>
<dbReference type="KEGG" id="rsz:130495012"/>
<protein>
    <submittedName>
        <fullName evidence="7">Chitin-binding lectin 1-like</fullName>
    </submittedName>
</protein>
<evidence type="ECO:0000256" key="3">
    <source>
        <dbReference type="PROSITE-ProRule" id="PRU00261"/>
    </source>
</evidence>
<feature type="signal peptide" evidence="4">
    <location>
        <begin position="1"/>
        <end position="20"/>
    </location>
</feature>
<keyword evidence="1 3" id="KW-0147">Chitin-binding</keyword>
<dbReference type="GO" id="GO:0008061">
    <property type="term" value="F:chitin binding"/>
    <property type="evidence" value="ECO:0007669"/>
    <property type="project" value="UniProtKB-UniRule"/>
</dbReference>
<feature type="domain" description="Chitin-binding type-1" evidence="5">
    <location>
        <begin position="133"/>
        <end position="176"/>
    </location>
</feature>
<dbReference type="Proteomes" id="UP000504610">
    <property type="component" value="Chromosome 5"/>
</dbReference>
<keyword evidence="6" id="KW-1185">Reference proteome</keyword>
<feature type="domain" description="Chitin-binding type-1" evidence="5">
    <location>
        <begin position="77"/>
        <end position="118"/>
    </location>
</feature>
<feature type="disulfide bond" evidence="3">
    <location>
        <begin position="219"/>
        <end position="234"/>
    </location>
</feature>